<evidence type="ECO:0000313" key="16">
    <source>
        <dbReference type="EMBL" id="GAX29138.1"/>
    </source>
</evidence>
<dbReference type="GO" id="GO:0098719">
    <property type="term" value="P:sodium ion import across plasma membrane"/>
    <property type="evidence" value="ECO:0007669"/>
    <property type="project" value="TreeGrafter"/>
</dbReference>
<keyword evidence="4 14" id="KW-0812">Transmembrane</keyword>
<dbReference type="Pfam" id="PF00999">
    <property type="entry name" value="Na_H_Exchanger"/>
    <property type="match status" value="1"/>
</dbReference>
<keyword evidence="3" id="KW-0050">Antiport</keyword>
<dbReference type="GO" id="GO:0015385">
    <property type="term" value="F:sodium:proton antiporter activity"/>
    <property type="evidence" value="ECO:0007669"/>
    <property type="project" value="InterPro"/>
</dbReference>
<dbReference type="OrthoDB" id="196264at2759"/>
<keyword evidence="17" id="KW-1185">Reference proteome</keyword>
<keyword evidence="7" id="KW-0915">Sodium</keyword>
<evidence type="ECO:0000256" key="7">
    <source>
        <dbReference type="ARBA" id="ARBA00023053"/>
    </source>
</evidence>
<feature type="domain" description="Cation/H+ exchanger transmembrane" evidence="15">
    <location>
        <begin position="30"/>
        <end position="472"/>
    </location>
</feature>
<evidence type="ECO:0000256" key="12">
    <source>
        <dbReference type="ARBA" id="ARBA00042291"/>
    </source>
</evidence>
<keyword evidence="5 14" id="KW-1133">Transmembrane helix</keyword>
<feature type="transmembrane region" description="Helical" evidence="14">
    <location>
        <begin position="265"/>
        <end position="289"/>
    </location>
</feature>
<dbReference type="PRINTS" id="PR01084">
    <property type="entry name" value="NAHEXCHNGR"/>
</dbReference>
<evidence type="ECO:0000256" key="1">
    <source>
        <dbReference type="ARBA" id="ARBA00004653"/>
    </source>
</evidence>
<evidence type="ECO:0000256" key="6">
    <source>
        <dbReference type="ARBA" id="ARBA00023034"/>
    </source>
</evidence>
<evidence type="ECO:0000256" key="11">
    <source>
        <dbReference type="ARBA" id="ARBA00040570"/>
    </source>
</evidence>
<evidence type="ECO:0000259" key="15">
    <source>
        <dbReference type="Pfam" id="PF00999"/>
    </source>
</evidence>
<dbReference type="GO" id="GO:0015386">
    <property type="term" value="F:potassium:proton antiporter activity"/>
    <property type="evidence" value="ECO:0007669"/>
    <property type="project" value="TreeGrafter"/>
</dbReference>
<protein>
    <recommendedName>
        <fullName evidence="11">Sodium/hydrogen exchanger 8</fullName>
    </recommendedName>
    <alternativeName>
        <fullName evidence="12">Na(+)/H(+) exchanger 8</fullName>
    </alternativeName>
    <alternativeName>
        <fullName evidence="13">Solute carrier family 9 member 8</fullName>
    </alternativeName>
</protein>
<feature type="transmembrane region" description="Helical" evidence="14">
    <location>
        <begin position="50"/>
        <end position="68"/>
    </location>
</feature>
<dbReference type="EMBL" id="BDSP01000285">
    <property type="protein sequence ID" value="GAX29138.1"/>
    <property type="molecule type" value="Genomic_DNA"/>
</dbReference>
<comment type="subcellular location">
    <subcellularLocation>
        <location evidence="1">Golgi apparatus membrane</location>
        <topology evidence="1">Multi-pass membrane protein</topology>
    </subcellularLocation>
</comment>
<evidence type="ECO:0000256" key="9">
    <source>
        <dbReference type="ARBA" id="ARBA00023136"/>
    </source>
</evidence>
<feature type="transmembrane region" description="Helical" evidence="14">
    <location>
        <begin position="448"/>
        <end position="467"/>
    </location>
</feature>
<comment type="caution">
    <text evidence="16">The sequence shown here is derived from an EMBL/GenBank/DDBJ whole genome shotgun (WGS) entry which is preliminary data.</text>
</comment>
<dbReference type="Proteomes" id="UP000198406">
    <property type="component" value="Unassembled WGS sequence"/>
</dbReference>
<evidence type="ECO:0000313" key="17">
    <source>
        <dbReference type="Proteomes" id="UP000198406"/>
    </source>
</evidence>
<dbReference type="GO" id="GO:0005886">
    <property type="term" value="C:plasma membrane"/>
    <property type="evidence" value="ECO:0007669"/>
    <property type="project" value="TreeGrafter"/>
</dbReference>
<keyword evidence="6" id="KW-0333">Golgi apparatus</keyword>
<evidence type="ECO:0000256" key="4">
    <source>
        <dbReference type="ARBA" id="ARBA00022692"/>
    </source>
</evidence>
<name>A0A1Z5KT86_FISSO</name>
<evidence type="ECO:0000256" key="5">
    <source>
        <dbReference type="ARBA" id="ARBA00022989"/>
    </source>
</evidence>
<dbReference type="GO" id="GO:0051453">
    <property type="term" value="P:regulation of intracellular pH"/>
    <property type="evidence" value="ECO:0007669"/>
    <property type="project" value="TreeGrafter"/>
</dbReference>
<feature type="transmembrane region" description="Helical" evidence="14">
    <location>
        <begin position="343"/>
        <end position="369"/>
    </location>
</feature>
<feature type="transmembrane region" description="Helical" evidence="14">
    <location>
        <begin position="20"/>
        <end position="38"/>
    </location>
</feature>
<proteinExistence type="predicted"/>
<organism evidence="16 17">
    <name type="scientific">Fistulifera solaris</name>
    <name type="common">Oleaginous diatom</name>
    <dbReference type="NCBI Taxonomy" id="1519565"/>
    <lineage>
        <taxon>Eukaryota</taxon>
        <taxon>Sar</taxon>
        <taxon>Stramenopiles</taxon>
        <taxon>Ochrophyta</taxon>
        <taxon>Bacillariophyta</taxon>
        <taxon>Bacillariophyceae</taxon>
        <taxon>Bacillariophycidae</taxon>
        <taxon>Naviculales</taxon>
        <taxon>Naviculaceae</taxon>
        <taxon>Fistulifera</taxon>
    </lineage>
</organism>
<dbReference type="InterPro" id="IPR018422">
    <property type="entry name" value="Cation/H_exchanger_CPA1"/>
</dbReference>
<dbReference type="PANTHER" id="PTHR10110">
    <property type="entry name" value="SODIUM/HYDROGEN EXCHANGER"/>
    <property type="match status" value="1"/>
</dbReference>
<evidence type="ECO:0000256" key="2">
    <source>
        <dbReference type="ARBA" id="ARBA00022448"/>
    </source>
</evidence>
<evidence type="ECO:0000256" key="10">
    <source>
        <dbReference type="ARBA" id="ARBA00023201"/>
    </source>
</evidence>
<reference evidence="16 17" key="1">
    <citation type="journal article" date="2015" name="Plant Cell">
        <title>Oil accumulation by the oleaginous diatom Fistulifera solaris as revealed by the genome and transcriptome.</title>
        <authorList>
            <person name="Tanaka T."/>
            <person name="Maeda Y."/>
            <person name="Veluchamy A."/>
            <person name="Tanaka M."/>
            <person name="Abida H."/>
            <person name="Marechal E."/>
            <person name="Bowler C."/>
            <person name="Muto M."/>
            <person name="Sunaga Y."/>
            <person name="Tanaka M."/>
            <person name="Yoshino T."/>
            <person name="Taniguchi T."/>
            <person name="Fukuda Y."/>
            <person name="Nemoto M."/>
            <person name="Matsumoto M."/>
            <person name="Wong P.S."/>
            <person name="Aburatani S."/>
            <person name="Fujibuchi W."/>
        </authorList>
    </citation>
    <scope>NUCLEOTIDE SEQUENCE [LARGE SCALE GENOMIC DNA]</scope>
    <source>
        <strain evidence="16 17">JPCC DA0580</strain>
    </source>
</reference>
<keyword evidence="8" id="KW-0406">Ion transport</keyword>
<dbReference type="InterPro" id="IPR006153">
    <property type="entry name" value="Cation/H_exchanger_TM"/>
</dbReference>
<dbReference type="GO" id="GO:0000139">
    <property type="term" value="C:Golgi membrane"/>
    <property type="evidence" value="ECO:0007669"/>
    <property type="project" value="UniProtKB-SubCell"/>
</dbReference>
<evidence type="ECO:0000256" key="3">
    <source>
        <dbReference type="ARBA" id="ARBA00022449"/>
    </source>
</evidence>
<sequence>MVGLSGSQWHESNRGVSLYLAIYLVLFITVTALSGILHNRPKLGAFLPEAAMVILVGIVVGVIVHITVDNHEAQGNVASSLLSFSPQVFFIILLPPIIFNSGYHLQRELFFRYITPICLYACFGTVICSMVMSLWLYMLSPYFSFTPSLLELMAFSALISATDPVSTLAVFSEKKVDPHLFYLVFGDSSVNDAVSLVLFDSLSHLIESNITNVGSEIAQFLFDFLTGFIGSIVLGVAIGLGYALFLKTFDFRHLPLFELGIFSTVIYFPFVIAEIMHLSGIVTVLMTGIVAKRYAEPNLFVDTARSADVIFRLLAHITETIIFLELGLSVASLVGLNGFRASFLIASVFGCLIGRAANVYPITLVYNFCKSRANIASESFFSEAFTKQADSITHVATEQRTTLHSSEKSLDDTIISWNKAHMLWFAGLRGAVSYGLVRMFPATENKSIFVATTMIIVLITTFVLGGATEFALRVFNIDVGVDEKQYMASVSSEKLLVGRLSRFEKTTLRHWVVRDDNHPKHYQDVEGEYMEHIEMTTREHDRIVGRQARPESVYDYGQ</sequence>
<keyword evidence="9 14" id="KW-0472">Membrane</keyword>
<keyword evidence="10" id="KW-0739">Sodium transport</keyword>
<accession>A0A1Z5KT86</accession>
<dbReference type="InParanoid" id="A0A1Z5KT86"/>
<gene>
    <name evidence="16" type="ORF">FisN_7Hu263</name>
</gene>
<evidence type="ECO:0000256" key="14">
    <source>
        <dbReference type="SAM" id="Phobius"/>
    </source>
</evidence>
<evidence type="ECO:0000256" key="13">
    <source>
        <dbReference type="ARBA" id="ARBA00042692"/>
    </source>
</evidence>
<dbReference type="InterPro" id="IPR004709">
    <property type="entry name" value="NaH_exchanger"/>
</dbReference>
<feature type="transmembrane region" description="Helical" evidence="14">
    <location>
        <begin position="220"/>
        <end position="245"/>
    </location>
</feature>
<feature type="transmembrane region" description="Helical" evidence="14">
    <location>
        <begin position="88"/>
        <end position="105"/>
    </location>
</feature>
<dbReference type="Gene3D" id="6.10.140.1330">
    <property type="match status" value="1"/>
</dbReference>
<keyword evidence="2" id="KW-0813">Transport</keyword>
<evidence type="ECO:0000256" key="8">
    <source>
        <dbReference type="ARBA" id="ARBA00023065"/>
    </source>
</evidence>
<feature type="transmembrane region" description="Helical" evidence="14">
    <location>
        <begin position="309"/>
        <end position="331"/>
    </location>
</feature>
<dbReference type="PANTHER" id="PTHR10110:SF191">
    <property type="entry name" value="SODIUM_HYDROGEN EXCHANGER 8"/>
    <property type="match status" value="1"/>
</dbReference>
<feature type="transmembrane region" description="Helical" evidence="14">
    <location>
        <begin position="117"/>
        <end position="138"/>
    </location>
</feature>
<dbReference type="AlphaFoldDB" id="A0A1Z5KT86"/>